<dbReference type="InterPro" id="IPR050471">
    <property type="entry name" value="AB_hydrolase"/>
</dbReference>
<name>A0ABY5DPZ4_9ACTN</name>
<sequence length="293" mass="29906">MGSVTLSGGRRLAYTEAGPPDGAPVLVLHGAIGSPLRVGDDLATVLDALAIRYVMVSRPGFGASDPVAGRRMTDLAADLGALADALGLARFGLVGVSAGGPYALATAAVLPERLTAVATVGSPSPAYRPWAAPGMSRRARTALRGIATAPGVTCGAGGAAVALVRRHPGLLLRAMTLGADSADRELLHDPARAEAAVAGFLAATAGGVRGLVDDYLLSARPWGFRLEDVTPEVQLWHGARDTLVPPAHAVALAAALPRHRITFAAGDGHFLFRRRLAAILGPLAASAREPVRA</sequence>
<dbReference type="Pfam" id="PF00561">
    <property type="entry name" value="Abhydrolase_1"/>
    <property type="match status" value="1"/>
</dbReference>
<dbReference type="EMBL" id="CP098502">
    <property type="protein sequence ID" value="UTI63694.1"/>
    <property type="molecule type" value="Genomic_DNA"/>
</dbReference>
<feature type="domain" description="AB hydrolase-1" evidence="1">
    <location>
        <begin position="24"/>
        <end position="128"/>
    </location>
</feature>
<dbReference type="SUPFAM" id="SSF53474">
    <property type="entry name" value="alpha/beta-Hydrolases"/>
    <property type="match status" value="1"/>
</dbReference>
<keyword evidence="3" id="KW-1185">Reference proteome</keyword>
<protein>
    <submittedName>
        <fullName evidence="2">Alpha/beta hydrolase</fullName>
    </submittedName>
</protein>
<dbReference type="RefSeq" id="WP_254570418.1">
    <property type="nucleotide sequence ID" value="NZ_CP098502.1"/>
</dbReference>
<organism evidence="2 3">
    <name type="scientific">Paraconexibacter antarcticus</name>
    <dbReference type="NCBI Taxonomy" id="2949664"/>
    <lineage>
        <taxon>Bacteria</taxon>
        <taxon>Bacillati</taxon>
        <taxon>Actinomycetota</taxon>
        <taxon>Thermoleophilia</taxon>
        <taxon>Solirubrobacterales</taxon>
        <taxon>Paraconexibacteraceae</taxon>
        <taxon>Paraconexibacter</taxon>
    </lineage>
</organism>
<dbReference type="PANTHER" id="PTHR43433:SF10">
    <property type="entry name" value="AB HYDROLASE-1 DOMAIN-CONTAINING PROTEIN"/>
    <property type="match status" value="1"/>
</dbReference>
<dbReference type="GO" id="GO:0016787">
    <property type="term" value="F:hydrolase activity"/>
    <property type="evidence" value="ECO:0007669"/>
    <property type="project" value="UniProtKB-KW"/>
</dbReference>
<dbReference type="Proteomes" id="UP001056035">
    <property type="component" value="Chromosome"/>
</dbReference>
<dbReference type="PANTHER" id="PTHR43433">
    <property type="entry name" value="HYDROLASE, ALPHA/BETA FOLD FAMILY PROTEIN"/>
    <property type="match status" value="1"/>
</dbReference>
<evidence type="ECO:0000313" key="3">
    <source>
        <dbReference type="Proteomes" id="UP001056035"/>
    </source>
</evidence>
<gene>
    <name evidence="2" type="ORF">NBH00_20415</name>
</gene>
<reference evidence="2 3" key="1">
    <citation type="submission" date="2022-06" db="EMBL/GenBank/DDBJ databases">
        <title>Paraconexibacter antarcticus.</title>
        <authorList>
            <person name="Kim C.S."/>
        </authorList>
    </citation>
    <scope>NUCLEOTIDE SEQUENCE [LARGE SCALE GENOMIC DNA]</scope>
    <source>
        <strain evidence="2 3">02-257</strain>
    </source>
</reference>
<keyword evidence="2" id="KW-0378">Hydrolase</keyword>
<dbReference type="Gene3D" id="3.40.50.1820">
    <property type="entry name" value="alpha/beta hydrolase"/>
    <property type="match status" value="1"/>
</dbReference>
<dbReference type="InterPro" id="IPR029058">
    <property type="entry name" value="AB_hydrolase_fold"/>
</dbReference>
<dbReference type="InterPro" id="IPR000073">
    <property type="entry name" value="AB_hydrolase_1"/>
</dbReference>
<proteinExistence type="predicted"/>
<evidence type="ECO:0000313" key="2">
    <source>
        <dbReference type="EMBL" id="UTI63694.1"/>
    </source>
</evidence>
<evidence type="ECO:0000259" key="1">
    <source>
        <dbReference type="Pfam" id="PF00561"/>
    </source>
</evidence>
<accession>A0ABY5DPZ4</accession>